<feature type="compositionally biased region" description="Polar residues" evidence="1">
    <location>
        <begin position="81"/>
        <end position="96"/>
    </location>
</feature>
<dbReference type="PANTHER" id="PTHR47459">
    <property type="entry name" value="KINESIN LIGHT CHAIN-RELATED"/>
    <property type="match status" value="1"/>
</dbReference>
<keyword evidence="3" id="KW-1185">Reference proteome</keyword>
<dbReference type="PANTHER" id="PTHR47459:SF1">
    <property type="entry name" value="KINESIN LIGHT CHAIN-RELATED"/>
    <property type="match status" value="1"/>
</dbReference>
<proteinExistence type="predicted"/>
<accession>A0A8S0PZ48</accession>
<evidence type="ECO:0000313" key="3">
    <source>
        <dbReference type="Proteomes" id="UP000594638"/>
    </source>
</evidence>
<name>A0A8S0PZ48_OLEEU</name>
<organism evidence="2 3">
    <name type="scientific">Olea europaea subsp. europaea</name>
    <dbReference type="NCBI Taxonomy" id="158383"/>
    <lineage>
        <taxon>Eukaryota</taxon>
        <taxon>Viridiplantae</taxon>
        <taxon>Streptophyta</taxon>
        <taxon>Embryophyta</taxon>
        <taxon>Tracheophyta</taxon>
        <taxon>Spermatophyta</taxon>
        <taxon>Magnoliopsida</taxon>
        <taxon>eudicotyledons</taxon>
        <taxon>Gunneridae</taxon>
        <taxon>Pentapetalae</taxon>
        <taxon>asterids</taxon>
        <taxon>lamiids</taxon>
        <taxon>Lamiales</taxon>
        <taxon>Oleaceae</taxon>
        <taxon>Oleeae</taxon>
        <taxon>Olea</taxon>
    </lineage>
</organism>
<feature type="region of interest" description="Disordered" evidence="1">
    <location>
        <begin position="81"/>
        <end position="113"/>
    </location>
</feature>
<protein>
    <submittedName>
        <fullName evidence="2">Uncharacterized protein</fullName>
    </submittedName>
</protein>
<evidence type="ECO:0000256" key="1">
    <source>
        <dbReference type="SAM" id="MobiDB-lite"/>
    </source>
</evidence>
<comment type="caution">
    <text evidence="2">The sequence shown here is derived from an EMBL/GenBank/DDBJ whole genome shotgun (WGS) entry which is preliminary data.</text>
</comment>
<dbReference type="AlphaFoldDB" id="A0A8S0PZ48"/>
<evidence type="ECO:0000313" key="2">
    <source>
        <dbReference type="EMBL" id="CAA2959884.1"/>
    </source>
</evidence>
<gene>
    <name evidence="2" type="ORF">OLEA9_A004628</name>
</gene>
<reference evidence="2 3" key="1">
    <citation type="submission" date="2019-12" db="EMBL/GenBank/DDBJ databases">
        <authorList>
            <person name="Alioto T."/>
            <person name="Alioto T."/>
            <person name="Gomez Garrido J."/>
        </authorList>
    </citation>
    <scope>NUCLEOTIDE SEQUENCE [LARGE SCALE GENOMIC DNA]</scope>
</reference>
<sequence length="148" mass="16661">MRRASSRLLCHLRQPTTKTSSYILFRDSTTHYSCLAPTATTNDQSSNHESHTLNSCPKTQSLLFSSPKTYKFQTASSQNLNTLVDPNGQNVSLLSSRQRKIKERSQTEEDFESAESADDMLEAFKDMEASFDERNLGLACLKMGLKLD</sequence>
<dbReference type="EMBL" id="CACTIH010000352">
    <property type="protein sequence ID" value="CAA2959884.1"/>
    <property type="molecule type" value="Genomic_DNA"/>
</dbReference>
<dbReference type="Proteomes" id="UP000594638">
    <property type="component" value="Unassembled WGS sequence"/>
</dbReference>
<dbReference type="Gramene" id="OE9A004628T1">
    <property type="protein sequence ID" value="OE9A004628C1"/>
    <property type="gene ID" value="OE9A004628"/>
</dbReference>